<name>A0A4Y3R5X9_STRCI</name>
<dbReference type="SUPFAM" id="SSF52317">
    <property type="entry name" value="Class I glutamine amidotransferase-like"/>
    <property type="match status" value="1"/>
</dbReference>
<gene>
    <name evidence="2" type="ORF">SCA03_56060</name>
</gene>
<dbReference type="EMBL" id="BJMM01000041">
    <property type="protein sequence ID" value="GEB53055.1"/>
    <property type="molecule type" value="Genomic_DNA"/>
</dbReference>
<comment type="caution">
    <text evidence="2">The sequence shown here is derived from an EMBL/GenBank/DDBJ whole genome shotgun (WGS) entry which is preliminary data.</text>
</comment>
<evidence type="ECO:0000259" key="1">
    <source>
        <dbReference type="Pfam" id="PF00117"/>
    </source>
</evidence>
<dbReference type="InterPro" id="IPR017926">
    <property type="entry name" value="GATASE"/>
</dbReference>
<protein>
    <submittedName>
        <fullName evidence="2">Aminotransferase</fullName>
    </submittedName>
</protein>
<dbReference type="Gene3D" id="3.40.50.880">
    <property type="match status" value="1"/>
</dbReference>
<dbReference type="PANTHER" id="PTHR42695:SF5">
    <property type="entry name" value="GLUTAMINE AMIDOTRANSFERASE YLR126C-RELATED"/>
    <property type="match status" value="1"/>
</dbReference>
<dbReference type="InterPro" id="IPR044992">
    <property type="entry name" value="ChyE-like"/>
</dbReference>
<dbReference type="RefSeq" id="WP_086814983.1">
    <property type="nucleotide sequence ID" value="NZ_BJMM01000041.1"/>
</dbReference>
<dbReference type="InterPro" id="IPR029062">
    <property type="entry name" value="Class_I_gatase-like"/>
</dbReference>
<dbReference type="AlphaFoldDB" id="A0A4Y3R5X9"/>
<dbReference type="CDD" id="cd01741">
    <property type="entry name" value="GATase1_1"/>
    <property type="match status" value="1"/>
</dbReference>
<dbReference type="GO" id="GO:0008483">
    <property type="term" value="F:transaminase activity"/>
    <property type="evidence" value="ECO:0007669"/>
    <property type="project" value="UniProtKB-KW"/>
</dbReference>
<feature type="domain" description="Glutamine amidotransferase" evidence="1">
    <location>
        <begin position="49"/>
        <end position="184"/>
    </location>
</feature>
<keyword evidence="2" id="KW-0808">Transferase</keyword>
<evidence type="ECO:0000313" key="3">
    <source>
        <dbReference type="Proteomes" id="UP000319210"/>
    </source>
</evidence>
<evidence type="ECO:0000313" key="2">
    <source>
        <dbReference type="EMBL" id="GEB53055.1"/>
    </source>
</evidence>
<dbReference type="GO" id="GO:0005829">
    <property type="term" value="C:cytosol"/>
    <property type="evidence" value="ECO:0007669"/>
    <property type="project" value="TreeGrafter"/>
</dbReference>
<dbReference type="OrthoDB" id="5196541at2"/>
<organism evidence="2 3">
    <name type="scientific">Streptomyces cacaoi</name>
    <dbReference type="NCBI Taxonomy" id="1898"/>
    <lineage>
        <taxon>Bacteria</taxon>
        <taxon>Bacillati</taxon>
        <taxon>Actinomycetota</taxon>
        <taxon>Actinomycetes</taxon>
        <taxon>Kitasatosporales</taxon>
        <taxon>Streptomycetaceae</taxon>
        <taxon>Streptomyces</taxon>
    </lineage>
</organism>
<dbReference type="Pfam" id="PF00117">
    <property type="entry name" value="GATase"/>
    <property type="match status" value="1"/>
</dbReference>
<sequence>MAGVLMVQSAARGGPGRLGRWLAADGLTPDVVRACDGEGLPPRLRHEALVVLGGGYLPDEDARAPWLPRTRALVAEALTAGTPVFGICLGGQLLAQVAGGEVAARHGRPEIGSTELTVRPEAATDPLFGRLPGRVTAIEHHVDAVTRLPPEAVWLMESAHCPYQAFRVGRRAWGVQFHPEADPERLRAWDPDALAAHGLDHAAVHRRALRDDPVAAPVWRALARRFARLVTGTP</sequence>
<accession>A0A4Y3R5X9</accession>
<reference evidence="2 3" key="1">
    <citation type="submission" date="2019-06" db="EMBL/GenBank/DDBJ databases">
        <title>Whole genome shotgun sequence of Streptomyces cacaoi subsp. cacaoi NBRC 12748.</title>
        <authorList>
            <person name="Hosoyama A."/>
            <person name="Uohara A."/>
            <person name="Ohji S."/>
            <person name="Ichikawa N."/>
        </authorList>
    </citation>
    <scope>NUCLEOTIDE SEQUENCE [LARGE SCALE GENOMIC DNA]</scope>
    <source>
        <strain evidence="2 3">NBRC 12748</strain>
    </source>
</reference>
<dbReference type="PANTHER" id="PTHR42695">
    <property type="entry name" value="GLUTAMINE AMIDOTRANSFERASE YLR126C-RELATED"/>
    <property type="match status" value="1"/>
</dbReference>
<keyword evidence="2" id="KW-0032">Aminotransferase</keyword>
<dbReference type="PROSITE" id="PS51273">
    <property type="entry name" value="GATASE_TYPE_1"/>
    <property type="match status" value="1"/>
</dbReference>
<proteinExistence type="predicted"/>
<keyword evidence="3" id="KW-1185">Reference proteome</keyword>
<dbReference type="Proteomes" id="UP000319210">
    <property type="component" value="Unassembled WGS sequence"/>
</dbReference>